<organism evidence="1 2">
    <name type="scientific">Romanomermis culicivorax</name>
    <name type="common">Nematode worm</name>
    <dbReference type="NCBI Taxonomy" id="13658"/>
    <lineage>
        <taxon>Eukaryota</taxon>
        <taxon>Metazoa</taxon>
        <taxon>Ecdysozoa</taxon>
        <taxon>Nematoda</taxon>
        <taxon>Enoplea</taxon>
        <taxon>Dorylaimia</taxon>
        <taxon>Mermithida</taxon>
        <taxon>Mermithoidea</taxon>
        <taxon>Mermithidae</taxon>
        <taxon>Romanomermis</taxon>
    </lineage>
</organism>
<protein>
    <submittedName>
        <fullName evidence="2">Uncharacterized protein</fullName>
    </submittedName>
</protein>
<evidence type="ECO:0000313" key="1">
    <source>
        <dbReference type="Proteomes" id="UP000887565"/>
    </source>
</evidence>
<proteinExistence type="predicted"/>
<dbReference type="WBParaSite" id="nRc.2.0.1.t44259-RA">
    <property type="protein sequence ID" value="nRc.2.0.1.t44259-RA"/>
    <property type="gene ID" value="nRc.2.0.1.g44259"/>
</dbReference>
<dbReference type="AlphaFoldDB" id="A0A915L3B9"/>
<evidence type="ECO:0000313" key="2">
    <source>
        <dbReference type="WBParaSite" id="nRc.2.0.1.t44259-RA"/>
    </source>
</evidence>
<reference evidence="2" key="1">
    <citation type="submission" date="2022-11" db="UniProtKB">
        <authorList>
            <consortium name="WormBaseParasite"/>
        </authorList>
    </citation>
    <scope>IDENTIFICATION</scope>
</reference>
<sequence>MPPTTATTHAIRAPFDLTTMTTLAIPMDTITTATAMITETAIVIL</sequence>
<keyword evidence="1" id="KW-1185">Reference proteome</keyword>
<name>A0A915L3B9_ROMCU</name>
<dbReference type="Proteomes" id="UP000887565">
    <property type="component" value="Unplaced"/>
</dbReference>
<accession>A0A915L3B9</accession>